<dbReference type="Pfam" id="PF00069">
    <property type="entry name" value="Pkinase"/>
    <property type="match status" value="2"/>
</dbReference>
<evidence type="ECO:0000256" key="4">
    <source>
        <dbReference type="ARBA" id="ARBA00022777"/>
    </source>
</evidence>
<proteinExistence type="predicted"/>
<dbReference type="Gene3D" id="1.10.510.10">
    <property type="entry name" value="Transferase(Phosphotransferase) domain 1"/>
    <property type="match status" value="2"/>
</dbReference>
<dbReference type="Gene3D" id="3.30.200.20">
    <property type="entry name" value="Phosphorylase Kinase, domain 1"/>
    <property type="match status" value="1"/>
</dbReference>
<dbReference type="PROSITE" id="PS00107">
    <property type="entry name" value="PROTEIN_KINASE_ATP"/>
    <property type="match status" value="2"/>
</dbReference>
<comment type="caution">
    <text evidence="8">The sequence shown here is derived from an EMBL/GenBank/DDBJ whole genome shotgun (WGS) entry which is preliminary data.</text>
</comment>
<dbReference type="InterPro" id="IPR011009">
    <property type="entry name" value="Kinase-like_dom_sf"/>
</dbReference>
<name>A0AAW1TQE2_9CUCU</name>
<feature type="domain" description="Protein kinase" evidence="7">
    <location>
        <begin position="62"/>
        <end position="378"/>
    </location>
</feature>
<protein>
    <recommendedName>
        <fullName evidence="7">Protein kinase domain-containing protein</fullName>
    </recommendedName>
</protein>
<dbReference type="SUPFAM" id="SSF56112">
    <property type="entry name" value="Protein kinase-like (PK-like)"/>
    <property type="match status" value="2"/>
</dbReference>
<keyword evidence="5 6" id="KW-0067">ATP-binding</keyword>
<dbReference type="AlphaFoldDB" id="A0AAW1TQE2"/>
<dbReference type="PANTHER" id="PTHR24058:SF28">
    <property type="entry name" value="SERINE_THREONINE-PROTEIN KINASE MINIBRAIN"/>
    <property type="match status" value="1"/>
</dbReference>
<dbReference type="PANTHER" id="PTHR24058">
    <property type="entry name" value="DUAL SPECIFICITY PROTEIN KINASE"/>
    <property type="match status" value="1"/>
</dbReference>
<organism evidence="8 9">
    <name type="scientific">Henosepilachna vigintioctopunctata</name>
    <dbReference type="NCBI Taxonomy" id="420089"/>
    <lineage>
        <taxon>Eukaryota</taxon>
        <taxon>Metazoa</taxon>
        <taxon>Ecdysozoa</taxon>
        <taxon>Arthropoda</taxon>
        <taxon>Hexapoda</taxon>
        <taxon>Insecta</taxon>
        <taxon>Pterygota</taxon>
        <taxon>Neoptera</taxon>
        <taxon>Endopterygota</taxon>
        <taxon>Coleoptera</taxon>
        <taxon>Polyphaga</taxon>
        <taxon>Cucujiformia</taxon>
        <taxon>Coccinelloidea</taxon>
        <taxon>Coccinellidae</taxon>
        <taxon>Epilachninae</taxon>
        <taxon>Epilachnini</taxon>
        <taxon>Henosepilachna</taxon>
    </lineage>
</organism>
<gene>
    <name evidence="8" type="ORF">WA026_018692</name>
</gene>
<evidence type="ECO:0000256" key="2">
    <source>
        <dbReference type="ARBA" id="ARBA00022679"/>
    </source>
</evidence>
<evidence type="ECO:0000256" key="3">
    <source>
        <dbReference type="ARBA" id="ARBA00022741"/>
    </source>
</evidence>
<dbReference type="PROSITE" id="PS00108">
    <property type="entry name" value="PROTEIN_KINASE_ST"/>
    <property type="match status" value="2"/>
</dbReference>
<reference evidence="8 9" key="1">
    <citation type="submission" date="2023-03" db="EMBL/GenBank/DDBJ databases">
        <title>Genome insight into feeding habits of ladybird beetles.</title>
        <authorList>
            <person name="Li H.-S."/>
            <person name="Huang Y.-H."/>
            <person name="Pang H."/>
        </authorList>
    </citation>
    <scope>NUCLEOTIDE SEQUENCE [LARGE SCALE GENOMIC DNA]</scope>
    <source>
        <strain evidence="8">SYSU_2023b</strain>
        <tissue evidence="8">Whole body</tissue>
    </source>
</reference>
<keyword evidence="4" id="KW-0418">Kinase</keyword>
<feature type="binding site" evidence="6">
    <location>
        <position position="91"/>
    </location>
    <ligand>
        <name>ATP</name>
        <dbReference type="ChEBI" id="CHEBI:30616"/>
    </ligand>
</feature>
<dbReference type="InterPro" id="IPR000719">
    <property type="entry name" value="Prot_kinase_dom"/>
</dbReference>
<keyword evidence="3 6" id="KW-0547">Nucleotide-binding</keyword>
<dbReference type="InterPro" id="IPR017441">
    <property type="entry name" value="Protein_kinase_ATP_BS"/>
</dbReference>
<dbReference type="GO" id="GO:0005524">
    <property type="term" value="F:ATP binding"/>
    <property type="evidence" value="ECO:0007669"/>
    <property type="project" value="UniProtKB-UniRule"/>
</dbReference>
<feature type="domain" description="Protein kinase" evidence="7">
    <location>
        <begin position="423"/>
        <end position="712"/>
    </location>
</feature>
<evidence type="ECO:0000256" key="5">
    <source>
        <dbReference type="ARBA" id="ARBA00022840"/>
    </source>
</evidence>
<sequence>MNTHTCSSKNADFCSMDVIRTAAKVLKENISRSSHILPLQERVSKRDDKICLKPGTVLNMRYCVRKLLGSGSFGKVVEAHDLQNKEQVAIKVMKTNDHHTKQSLKEIELLKFINKEKGSRYIVKLHSHFCIGDKICSVFELLSNTLYAYLMDEYPAGFPLNATRNYSKQICNALQHLSDLQIIHGDLKLDNVLMTHPEAPTIKLADFGSAFRSGEKVDPYVRARPYRSPEFILHSRIGVPTDMWSLGCILVEMFTADTLFAVSDSTEQINKFVEVLGMPPTRILDSSTRSTKFFEKTPGSDRYVLKKPRNGETYKAAGMRKMQDVLDIDLEGSMYEKGEDDDNFLYEYVDFIDLILLMLKYDPSGRITPCEALNHKFFNSQEDKHRKSFCNNPQFHLLQLQERASKRDDEICLKPGTVLNMRYCVRKLLGSGSFGKVVKAHDLQYKEQVAIKVMQTNDHHTKRSLKEIELLKFINREKGSRFIVKLHSHFCISDKICSVFELLSNTLYAYLMDEYPAGFPLNATRNYSKQICNALQHLSDLQIIHGDLKLDNVLMTHPEAPTIKLADFGSAFRSGEKVDPYVRARRYQSPEFILHSRIGVPTDMWSLGCILVEMFIADTLFAVSDSTAQINKFVEVLGLPPSSILDSSTRSTKVFTKKGQDLTGSYVLKKHGNGETYKAAGMRKIQDVLDIDLERGQCMRKEKTITIFYMNM</sequence>
<dbReference type="InterPro" id="IPR008271">
    <property type="entry name" value="Ser/Thr_kinase_AS"/>
</dbReference>
<dbReference type="Proteomes" id="UP001431783">
    <property type="component" value="Unassembled WGS sequence"/>
</dbReference>
<keyword evidence="2" id="KW-0808">Transferase</keyword>
<evidence type="ECO:0000256" key="6">
    <source>
        <dbReference type="PROSITE-ProRule" id="PRU10141"/>
    </source>
</evidence>
<evidence type="ECO:0000313" key="9">
    <source>
        <dbReference type="Proteomes" id="UP001431783"/>
    </source>
</evidence>
<evidence type="ECO:0000259" key="7">
    <source>
        <dbReference type="PROSITE" id="PS50011"/>
    </source>
</evidence>
<evidence type="ECO:0000313" key="8">
    <source>
        <dbReference type="EMBL" id="KAK9872558.1"/>
    </source>
</evidence>
<dbReference type="SMART" id="SM00220">
    <property type="entry name" value="S_TKc"/>
    <property type="match status" value="2"/>
</dbReference>
<dbReference type="PROSITE" id="PS50011">
    <property type="entry name" value="PROTEIN_KINASE_DOM"/>
    <property type="match status" value="2"/>
</dbReference>
<dbReference type="EMBL" id="JARQZJ010000012">
    <property type="protein sequence ID" value="KAK9872558.1"/>
    <property type="molecule type" value="Genomic_DNA"/>
</dbReference>
<keyword evidence="1" id="KW-0723">Serine/threonine-protein kinase</keyword>
<accession>A0AAW1TQE2</accession>
<dbReference type="GO" id="GO:0004674">
    <property type="term" value="F:protein serine/threonine kinase activity"/>
    <property type="evidence" value="ECO:0007669"/>
    <property type="project" value="UniProtKB-KW"/>
</dbReference>
<evidence type="ECO:0000256" key="1">
    <source>
        <dbReference type="ARBA" id="ARBA00022527"/>
    </source>
</evidence>
<keyword evidence="9" id="KW-1185">Reference proteome</keyword>
<feature type="binding site" evidence="6">
    <location>
        <position position="452"/>
    </location>
    <ligand>
        <name>ATP</name>
        <dbReference type="ChEBI" id="CHEBI:30616"/>
    </ligand>
</feature>
<dbReference type="InterPro" id="IPR050494">
    <property type="entry name" value="Ser_Thr_dual-spec_kinase"/>
</dbReference>